<name>A0A9W4D8Z5_BLUGR</name>
<proteinExistence type="predicted"/>
<dbReference type="Proteomes" id="UP000683417">
    <property type="component" value="Unassembled WGS sequence"/>
</dbReference>
<feature type="transmembrane region" description="Helical" evidence="1">
    <location>
        <begin position="12"/>
        <end position="30"/>
    </location>
</feature>
<keyword evidence="1" id="KW-0812">Transmembrane</keyword>
<protein>
    <submittedName>
        <fullName evidence="2">BgTH12-07136</fullName>
    </submittedName>
</protein>
<comment type="caution">
    <text evidence="2">The sequence shown here is derived from an EMBL/GenBank/DDBJ whole genome shotgun (WGS) entry which is preliminary data.</text>
</comment>
<organism evidence="2 3">
    <name type="scientific">Blumeria graminis f. sp. triticale</name>
    <dbReference type="NCBI Taxonomy" id="1689686"/>
    <lineage>
        <taxon>Eukaryota</taxon>
        <taxon>Fungi</taxon>
        <taxon>Dikarya</taxon>
        <taxon>Ascomycota</taxon>
        <taxon>Pezizomycotina</taxon>
        <taxon>Leotiomycetes</taxon>
        <taxon>Erysiphales</taxon>
        <taxon>Erysiphaceae</taxon>
        <taxon>Blumeria</taxon>
    </lineage>
</organism>
<gene>
    <name evidence="2" type="ORF">BGTH12_LOCUS7567</name>
</gene>
<sequence>MLVQQQNIHDSNFWIFLGFMPISKSWHFIVKTSRPRLGARFHYLYTSYPTIALRQSSWEVGTAKRCVPSLPLYPLSGPRSEMVKERYYTFVGRSCNFPLILMKSVVYAPSRGCQRQRRVRRVTNIAWPVFRSGPLCQPGRMPEQARVASEPSGRCVLPRAV</sequence>
<accession>A0A9W4D8Z5</accession>
<evidence type="ECO:0000313" key="3">
    <source>
        <dbReference type="Proteomes" id="UP000683417"/>
    </source>
</evidence>
<dbReference type="EMBL" id="CAJHIT010000010">
    <property type="protein sequence ID" value="CAD6506209.1"/>
    <property type="molecule type" value="Genomic_DNA"/>
</dbReference>
<keyword evidence="1" id="KW-1133">Transmembrane helix</keyword>
<reference evidence="2" key="1">
    <citation type="submission" date="2020-10" db="EMBL/GenBank/DDBJ databases">
        <authorList>
            <person name="Muller C M."/>
        </authorList>
    </citation>
    <scope>NUCLEOTIDE SEQUENCE</scope>
    <source>
        <strain evidence="2">THUN-12</strain>
    </source>
</reference>
<evidence type="ECO:0000313" key="2">
    <source>
        <dbReference type="EMBL" id="CAD6506209.1"/>
    </source>
</evidence>
<dbReference type="AlphaFoldDB" id="A0A9W4D8Z5"/>
<evidence type="ECO:0000256" key="1">
    <source>
        <dbReference type="SAM" id="Phobius"/>
    </source>
</evidence>
<keyword evidence="1" id="KW-0472">Membrane</keyword>